<dbReference type="InterPro" id="IPR014001">
    <property type="entry name" value="Helicase_ATP-bd"/>
</dbReference>
<evidence type="ECO:0000313" key="7">
    <source>
        <dbReference type="Proteomes" id="UP000782241"/>
    </source>
</evidence>
<dbReference type="GO" id="GO:0008094">
    <property type="term" value="F:ATP-dependent activity, acting on DNA"/>
    <property type="evidence" value="ECO:0007669"/>
    <property type="project" value="TreeGrafter"/>
</dbReference>
<dbReference type="GO" id="GO:0005634">
    <property type="term" value="C:nucleus"/>
    <property type="evidence" value="ECO:0007669"/>
    <property type="project" value="TreeGrafter"/>
</dbReference>
<keyword evidence="7" id="KW-1185">Reference proteome</keyword>
<dbReference type="InterPro" id="IPR019193">
    <property type="entry name" value="UBQ-conj_enz_E2-bd_prot"/>
</dbReference>
<evidence type="ECO:0000256" key="3">
    <source>
        <dbReference type="ARBA" id="ARBA00022840"/>
    </source>
</evidence>
<accession>A0A9P7H9R9</accession>
<name>A0A9P7H9R9_9HYPO</name>
<keyword evidence="3" id="KW-0067">ATP-binding</keyword>
<dbReference type="GO" id="GO:0005524">
    <property type="term" value="F:ATP binding"/>
    <property type="evidence" value="ECO:0007669"/>
    <property type="project" value="UniProtKB-KW"/>
</dbReference>
<dbReference type="Pfam" id="PF00176">
    <property type="entry name" value="SNF2-rel_dom"/>
    <property type="match status" value="1"/>
</dbReference>
<comment type="caution">
    <text evidence="6">The sequence shown here is derived from an EMBL/GenBank/DDBJ whole genome shotgun (WGS) entry which is preliminary data.</text>
</comment>
<proteinExistence type="predicted"/>
<dbReference type="PROSITE" id="PS51194">
    <property type="entry name" value="HELICASE_CTER"/>
    <property type="match status" value="1"/>
</dbReference>
<protein>
    <recommendedName>
        <fullName evidence="5">Helicase C-terminal domain-containing protein</fullName>
    </recommendedName>
</protein>
<feature type="domain" description="Helicase C-terminal" evidence="5">
    <location>
        <begin position="1267"/>
        <end position="1427"/>
    </location>
</feature>
<dbReference type="SUPFAM" id="SSF52540">
    <property type="entry name" value="P-loop containing nucleoside triphosphate hydrolases"/>
    <property type="match status" value="2"/>
</dbReference>
<dbReference type="Gene3D" id="3.40.50.300">
    <property type="entry name" value="P-loop containing nucleotide triphosphate hydrolases"/>
    <property type="match status" value="1"/>
</dbReference>
<feature type="region of interest" description="Disordered" evidence="4">
    <location>
        <begin position="1507"/>
        <end position="1526"/>
    </location>
</feature>
<dbReference type="PANTHER" id="PTHR45626:SF51">
    <property type="entry name" value="SNF2-RELATED DOMAIN-CONTAINING PROTEIN"/>
    <property type="match status" value="1"/>
</dbReference>
<dbReference type="PANTHER" id="PTHR45626">
    <property type="entry name" value="TRANSCRIPTION TERMINATION FACTOR 2-RELATED"/>
    <property type="match status" value="1"/>
</dbReference>
<dbReference type="Pfam" id="PF00271">
    <property type="entry name" value="Helicase_C"/>
    <property type="match status" value="1"/>
</dbReference>
<organism evidence="6 7">
    <name type="scientific">Fusarium avenaceum</name>
    <dbReference type="NCBI Taxonomy" id="40199"/>
    <lineage>
        <taxon>Eukaryota</taxon>
        <taxon>Fungi</taxon>
        <taxon>Dikarya</taxon>
        <taxon>Ascomycota</taxon>
        <taxon>Pezizomycotina</taxon>
        <taxon>Sordariomycetes</taxon>
        <taxon>Hypocreomycetidae</taxon>
        <taxon>Hypocreales</taxon>
        <taxon>Nectriaceae</taxon>
        <taxon>Fusarium</taxon>
        <taxon>Fusarium tricinctum species complex</taxon>
    </lineage>
</organism>
<dbReference type="InterPro" id="IPR049730">
    <property type="entry name" value="SNF2/RAD54-like_C"/>
</dbReference>
<dbReference type="InterPro" id="IPR001650">
    <property type="entry name" value="Helicase_C-like"/>
</dbReference>
<dbReference type="GO" id="GO:0006281">
    <property type="term" value="P:DNA repair"/>
    <property type="evidence" value="ECO:0007669"/>
    <property type="project" value="TreeGrafter"/>
</dbReference>
<evidence type="ECO:0000256" key="2">
    <source>
        <dbReference type="ARBA" id="ARBA00022801"/>
    </source>
</evidence>
<dbReference type="Proteomes" id="UP000782241">
    <property type="component" value="Unassembled WGS sequence"/>
</dbReference>
<keyword evidence="2" id="KW-0378">Hydrolase</keyword>
<evidence type="ECO:0000256" key="1">
    <source>
        <dbReference type="ARBA" id="ARBA00022741"/>
    </source>
</evidence>
<dbReference type="CDD" id="cd18793">
    <property type="entry name" value="SF2_C_SNF"/>
    <property type="match status" value="1"/>
</dbReference>
<dbReference type="EMBL" id="JAGPUO010000003">
    <property type="protein sequence ID" value="KAG5664145.1"/>
    <property type="molecule type" value="Genomic_DNA"/>
</dbReference>
<dbReference type="GO" id="GO:0016787">
    <property type="term" value="F:hydrolase activity"/>
    <property type="evidence" value="ECO:0007669"/>
    <property type="project" value="UniProtKB-KW"/>
</dbReference>
<dbReference type="InterPro" id="IPR027417">
    <property type="entry name" value="P-loop_NTPase"/>
</dbReference>
<sequence>MTAQPPTSIYAELLSNIRQISVVASLSSPADSSTKAEISHEGRQLNVTHQDQTESITLPAQTSVSGTLPVAKSGRPSLSWRLPISPAEAKPAQFSPENQALPWTSVDIAMGSPIGCRKCENEFVAQGTVTTWKDLPSENWAEMMEFWHCHKPHDHEHQDPESLASKGYGANHAISAQKGAGFVDLTSFLFSESDCQGLKYSSSTMDAGFDLSSLALSDDEAKKFLHIFCCKCATEVGLYSIAASSVTLFKWQISCQTNTPDPKPSSSECLAATLLATISRSGSSKSIVTPDILGPVRSEPPVTEQNLHLWVLNPNVVYTASSTTGRKTAMKILYKLIDSAEGDKLITSMTSDVQEITLPQTAMKTAEESLLSSSQLLPAQERTFKEWNLHHSKMNSQASSFIPVGSISVKKEVTCLDNEAWSSSDLRDWRSFRSLPNDLDLNSQHHFLPHDFEAALLKTRRLDPYLRLCRGLWAKLEFSVKNKHSGHGTLRVYLLPDDTLRRVVDRSDPNMWKSRKIILNELNYSPEAWNGDTDAIWLENPLPYDSASHQTGLQEGMSLLQLFNSIPSPNPKAELIEDSYSRSVARDILAGHISGLKTKLYPYQRRSSAMMLQKEVQPQQVLDPRLLRVHDQEGVAWYIDPVVGTLLKEPRYYDGVSGGILAEEMGAGKTIICLALILATKQLPTQPPEHFRAGDVPTRKRLAPLAEMAASCATRNAVPWQSYFNLCKEQSGEEYDRCIEALGRNPGYYFLPSPEPRRSVRRCIQPVEPPKKRLYLSNGSIVVVPANLLAQWQQEIRKHTDTLEVLVLVKDKPLPPPEDLLKCDIILCSQTRLEALIKQKGGIGQSPLSHIHFKRCIVDEGHKLGNSRISNKSNMLLILDALHFSSRWIVTGTPSDGLYGVEADQTKHEPDGTCKEEPDALATCNESSKFDVDMERRDLTRIGAIAAFYLKARPWANTILEIGDTTADWATYLLLPKHQANSQGRWDCLRSTLNSLIIRHQLTEVSDLLPPVNEKLVVLEGSYQDQMSLNIFSMMIIFNSVQSQRTDRDYFFHSKQSKALLQIVHNLKQASFFGGSFFSHEDITKAVKTAEKFLCEKKVPISDGDRLLLEQAIQFGHVVIDNDLKALSNQFHEMPVCVKGLPHDFSASWSLNSQTGDGMCSSSSMLVSLQKVVYKSASKPDRLNSLLNGELIQAGIDERTRMLSSGESTENSQTLAGNTKLGDDSHRSIRVRGIKDVNPEIEATVDGALGPLETATITSTVSAKLSYLIDSILKHQEDEKILVFYENDNIAWYLASMLEVLQVQHLIYAKGLTTARRAQYVNTFHHNVNFRVLLMDISQAAFGLDMKEASRIYFISPVLNPQVEAQAIGRARRISQQKPVFVETLVLKNSIEEIILERKQHMTQAEHRQVRSILDVGSIYDWIKNPRIIPLPGGEMSQEDQMTPLSTPQYIFRRGFGRTMHPDDGLVMEDSPTRNQTGIGNALRPLEVTNGMKRRGRSNSIAIGQDQVENRDSSSNTTGLAARPAKRVRFAGE</sequence>
<dbReference type="SMART" id="SM00487">
    <property type="entry name" value="DEXDc"/>
    <property type="match status" value="1"/>
</dbReference>
<keyword evidence="1" id="KW-0547">Nucleotide-binding</keyword>
<dbReference type="Pfam" id="PF09814">
    <property type="entry name" value="HECT_2"/>
    <property type="match status" value="1"/>
</dbReference>
<evidence type="ECO:0000313" key="6">
    <source>
        <dbReference type="EMBL" id="KAG5664145.1"/>
    </source>
</evidence>
<dbReference type="Gene3D" id="3.40.50.10810">
    <property type="entry name" value="Tandem AAA-ATPase domain"/>
    <property type="match status" value="2"/>
</dbReference>
<evidence type="ECO:0000256" key="4">
    <source>
        <dbReference type="SAM" id="MobiDB-lite"/>
    </source>
</evidence>
<gene>
    <name evidence="6" type="ORF">KAF25_006730</name>
</gene>
<dbReference type="InterPro" id="IPR000330">
    <property type="entry name" value="SNF2_N"/>
</dbReference>
<dbReference type="InterPro" id="IPR050628">
    <property type="entry name" value="SNF2_RAD54_helicase_TF"/>
</dbReference>
<evidence type="ECO:0000259" key="5">
    <source>
        <dbReference type="PROSITE" id="PS51194"/>
    </source>
</evidence>
<reference evidence="6" key="1">
    <citation type="submission" date="2021-04" db="EMBL/GenBank/DDBJ databases">
        <title>Draft genome of Fusarium avenaceum strain F156N33, isolated from an atmospheric sample in Virginia.</title>
        <authorList>
            <person name="Yang S."/>
            <person name="Vinatzer B.A."/>
            <person name="Coleman J."/>
        </authorList>
    </citation>
    <scope>NUCLEOTIDE SEQUENCE</scope>
    <source>
        <strain evidence="6">F156N33</strain>
    </source>
</reference>
<dbReference type="InterPro" id="IPR038718">
    <property type="entry name" value="SNF2-like_sf"/>
</dbReference>